<accession>A0ABW3VM30</accession>
<dbReference type="InterPro" id="IPR032710">
    <property type="entry name" value="NTF2-like_dom_sf"/>
</dbReference>
<dbReference type="Gene3D" id="3.10.450.50">
    <property type="match status" value="1"/>
</dbReference>
<dbReference type="InterPro" id="IPR011944">
    <property type="entry name" value="Steroid_delta5-4_isomerase"/>
</dbReference>
<dbReference type="Pfam" id="PF14534">
    <property type="entry name" value="DUF4440"/>
    <property type="match status" value="1"/>
</dbReference>
<dbReference type="Proteomes" id="UP001597182">
    <property type="component" value="Unassembled WGS sequence"/>
</dbReference>
<organism evidence="2 3">
    <name type="scientific">Pseudonocardia benzenivorans</name>
    <dbReference type="NCBI Taxonomy" id="228005"/>
    <lineage>
        <taxon>Bacteria</taxon>
        <taxon>Bacillati</taxon>
        <taxon>Actinomycetota</taxon>
        <taxon>Actinomycetes</taxon>
        <taxon>Pseudonocardiales</taxon>
        <taxon>Pseudonocardiaceae</taxon>
        <taxon>Pseudonocardia</taxon>
    </lineage>
</organism>
<proteinExistence type="predicted"/>
<dbReference type="NCBIfam" id="TIGR02246">
    <property type="entry name" value="SgcJ/EcaC family oxidoreductase"/>
    <property type="match status" value="1"/>
</dbReference>
<keyword evidence="3" id="KW-1185">Reference proteome</keyword>
<dbReference type="InterPro" id="IPR027843">
    <property type="entry name" value="DUF4440"/>
</dbReference>
<sequence>MSAAPRTPVEIDASGTDAEIVAVLTRLAAAWRAADAAAYGAEFTEDATYVVFNGIVLRGRAAIADAHAMLWKGPLAGSRMDPPRTEDLTVRRLRPDVAHVVVEAGGVTLDGQQSGATDRASTVSFVFVHDDDVWRIAAFQNTRRTQ</sequence>
<protein>
    <submittedName>
        <fullName evidence="2">SgcJ/EcaC family oxidoreductase</fullName>
    </submittedName>
</protein>
<comment type="caution">
    <text evidence="2">The sequence shown here is derived from an EMBL/GenBank/DDBJ whole genome shotgun (WGS) entry which is preliminary data.</text>
</comment>
<dbReference type="RefSeq" id="WP_013678296.1">
    <property type="nucleotide sequence ID" value="NZ_BAABKS010000039.1"/>
</dbReference>
<name>A0ABW3VM30_9PSEU</name>
<reference evidence="3" key="1">
    <citation type="journal article" date="2019" name="Int. J. Syst. Evol. Microbiol.">
        <title>The Global Catalogue of Microorganisms (GCM) 10K type strain sequencing project: providing services to taxonomists for standard genome sequencing and annotation.</title>
        <authorList>
            <consortium name="The Broad Institute Genomics Platform"/>
            <consortium name="The Broad Institute Genome Sequencing Center for Infectious Disease"/>
            <person name="Wu L."/>
            <person name="Ma J."/>
        </authorList>
    </citation>
    <scope>NUCLEOTIDE SEQUENCE [LARGE SCALE GENOMIC DNA]</scope>
    <source>
        <strain evidence="3">CCUG 49018</strain>
    </source>
</reference>
<evidence type="ECO:0000259" key="1">
    <source>
        <dbReference type="Pfam" id="PF14534"/>
    </source>
</evidence>
<feature type="domain" description="DUF4440" evidence="1">
    <location>
        <begin position="20"/>
        <end position="136"/>
    </location>
</feature>
<evidence type="ECO:0000313" key="2">
    <source>
        <dbReference type="EMBL" id="MFD1236117.1"/>
    </source>
</evidence>
<gene>
    <name evidence="2" type="ORF">ACFQ34_22730</name>
</gene>
<dbReference type="SUPFAM" id="SSF54427">
    <property type="entry name" value="NTF2-like"/>
    <property type="match status" value="1"/>
</dbReference>
<dbReference type="EMBL" id="JBHTMB010000205">
    <property type="protein sequence ID" value="MFD1236117.1"/>
    <property type="molecule type" value="Genomic_DNA"/>
</dbReference>
<evidence type="ECO:0000313" key="3">
    <source>
        <dbReference type="Proteomes" id="UP001597182"/>
    </source>
</evidence>